<feature type="domain" description="Cyclic nucleotide-binding" evidence="13">
    <location>
        <begin position="54"/>
        <end position="181"/>
    </location>
</feature>
<organism evidence="15 16">
    <name type="scientific">Thalassiosira oceanica</name>
    <name type="common">Marine diatom</name>
    <dbReference type="NCBI Taxonomy" id="159749"/>
    <lineage>
        <taxon>Eukaryota</taxon>
        <taxon>Sar</taxon>
        <taxon>Stramenopiles</taxon>
        <taxon>Ochrophyta</taxon>
        <taxon>Bacillariophyta</taxon>
        <taxon>Coscinodiscophyceae</taxon>
        <taxon>Thalassiosirophycidae</taxon>
        <taxon>Thalassiosirales</taxon>
        <taxon>Thalassiosiraceae</taxon>
        <taxon>Thalassiosira</taxon>
    </lineage>
</organism>
<keyword evidence="7" id="KW-0418">Kinase</keyword>
<dbReference type="PROSITE" id="PS50011">
    <property type="entry name" value="PROTEIN_KINASE_DOM"/>
    <property type="match status" value="1"/>
</dbReference>
<evidence type="ECO:0000259" key="12">
    <source>
        <dbReference type="PROSITE" id="PS50011"/>
    </source>
</evidence>
<dbReference type="eggNOG" id="KOG0614">
    <property type="taxonomic scope" value="Eukaryota"/>
</dbReference>
<dbReference type="Gene3D" id="2.60.120.10">
    <property type="entry name" value="Jelly Rolls"/>
    <property type="match status" value="3"/>
</dbReference>
<dbReference type="OrthoDB" id="35715at2759"/>
<dbReference type="InterPro" id="IPR014710">
    <property type="entry name" value="RmlC-like_jellyroll"/>
</dbReference>
<feature type="domain" description="Cyclic nucleotide-binding" evidence="13">
    <location>
        <begin position="347"/>
        <end position="395"/>
    </location>
</feature>
<evidence type="ECO:0000259" key="13">
    <source>
        <dbReference type="PROSITE" id="PS50042"/>
    </source>
</evidence>
<dbReference type="PROSITE" id="PS51285">
    <property type="entry name" value="AGC_KINASE_CTER"/>
    <property type="match status" value="1"/>
</dbReference>
<dbReference type="PROSITE" id="PS00108">
    <property type="entry name" value="PROTEIN_KINASE_ST"/>
    <property type="match status" value="1"/>
</dbReference>
<dbReference type="InterPro" id="IPR011009">
    <property type="entry name" value="Kinase-like_dom_sf"/>
</dbReference>
<comment type="similarity">
    <text evidence="1">Belongs to the protein kinase superfamily. AGC Ser/Thr protein kinase family. cGMP subfamily.</text>
</comment>
<dbReference type="AlphaFoldDB" id="K0RIZ7"/>
<dbReference type="InterPro" id="IPR008271">
    <property type="entry name" value="Ser/Thr_kinase_AS"/>
</dbReference>
<comment type="catalytic activity">
    <reaction evidence="10">
        <text>L-threonyl-[protein] + ATP = O-phospho-L-threonyl-[protein] + ADP + H(+)</text>
        <dbReference type="Rhea" id="RHEA:46608"/>
        <dbReference type="Rhea" id="RHEA-COMP:11060"/>
        <dbReference type="Rhea" id="RHEA-COMP:11605"/>
        <dbReference type="ChEBI" id="CHEBI:15378"/>
        <dbReference type="ChEBI" id="CHEBI:30013"/>
        <dbReference type="ChEBI" id="CHEBI:30616"/>
        <dbReference type="ChEBI" id="CHEBI:61977"/>
        <dbReference type="ChEBI" id="CHEBI:456216"/>
        <dbReference type="EC" id="2.7.11.12"/>
    </reaction>
</comment>
<dbReference type="EMBL" id="AGNL01045299">
    <property type="protein sequence ID" value="EJK48911.1"/>
    <property type="molecule type" value="Genomic_DNA"/>
</dbReference>
<evidence type="ECO:0000256" key="2">
    <source>
        <dbReference type="ARBA" id="ARBA00012428"/>
    </source>
</evidence>
<dbReference type="InterPro" id="IPR000961">
    <property type="entry name" value="AGC-kinase_C"/>
</dbReference>
<dbReference type="GO" id="GO:0030553">
    <property type="term" value="F:cGMP binding"/>
    <property type="evidence" value="ECO:0007669"/>
    <property type="project" value="UniProtKB-KW"/>
</dbReference>
<dbReference type="Pfam" id="PF00027">
    <property type="entry name" value="cNMP_binding"/>
    <property type="match status" value="1"/>
</dbReference>
<evidence type="ECO:0000259" key="14">
    <source>
        <dbReference type="PROSITE" id="PS51285"/>
    </source>
</evidence>
<dbReference type="GO" id="GO:0004691">
    <property type="term" value="F:cAMP-dependent protein kinase activity"/>
    <property type="evidence" value="ECO:0007669"/>
    <property type="project" value="TreeGrafter"/>
</dbReference>
<dbReference type="InterPro" id="IPR000595">
    <property type="entry name" value="cNMP-bd_dom"/>
</dbReference>
<dbReference type="GO" id="GO:0005952">
    <property type="term" value="C:cAMP-dependent protein kinase complex"/>
    <property type="evidence" value="ECO:0007669"/>
    <property type="project" value="TreeGrafter"/>
</dbReference>
<evidence type="ECO:0000256" key="5">
    <source>
        <dbReference type="ARBA" id="ARBA00022679"/>
    </source>
</evidence>
<evidence type="ECO:0000256" key="3">
    <source>
        <dbReference type="ARBA" id="ARBA00022527"/>
    </source>
</evidence>
<dbReference type="Proteomes" id="UP000266841">
    <property type="component" value="Unassembled WGS sequence"/>
</dbReference>
<dbReference type="GO" id="GO:0005524">
    <property type="term" value="F:ATP binding"/>
    <property type="evidence" value="ECO:0007669"/>
    <property type="project" value="UniProtKB-KW"/>
</dbReference>
<evidence type="ECO:0000256" key="6">
    <source>
        <dbReference type="ARBA" id="ARBA00022741"/>
    </source>
</evidence>
<evidence type="ECO:0000256" key="1">
    <source>
        <dbReference type="ARBA" id="ARBA00006352"/>
    </source>
</evidence>
<dbReference type="Pfam" id="PF00069">
    <property type="entry name" value="Pkinase"/>
    <property type="match status" value="1"/>
</dbReference>
<keyword evidence="6" id="KW-0547">Nucleotide-binding</keyword>
<keyword evidence="8" id="KW-0067">ATP-binding</keyword>
<name>K0RIZ7_THAOC</name>
<evidence type="ECO:0000313" key="15">
    <source>
        <dbReference type="EMBL" id="EJK48911.1"/>
    </source>
</evidence>
<feature type="domain" description="Protein kinase" evidence="12">
    <location>
        <begin position="464"/>
        <end position="750"/>
    </location>
</feature>
<sequence>MQNIHSSPFQPQTAFEAPVFPKSDEDVEFVSLALQRNFVFANALSDEETSRKREMKSVVDAFEVHRVASAGTKISSRDLVGDYFYILKSGCVDYMGVDPATGSYGIVGRARRPGQSFGELCLLYDCFPPADCVSGDPRDGKKVPADGSSCVLWRMHKQTFRQIMAHRTMRRDVALRNALLRIRQFDGLDSEFIARIANALDVRTVGEGDTIYREGDPASEFFVVGGDGSTVELSGGGRPPTALGHGDAFGSSVISSPDGRRAETAVARTRSTLLVMDREHLDRTIGSLADALTLSNDRRLLKSLPLFRDSDFEDYEYELLAALIDRKELRGGTVVYEEQTMVEEPALYIVRDGLIDLICDEKPEREKVLREGDFFGEDTLTPDKNMKFGGPKGGTKYYQESIEVVSDTATVGMLTLSNIESVVLDLHRLVAPRAKSGGGRKRGLVKSRSASLEEDVNVHGLDDLNLLKLFGAGTFGRVWIVTSKGGGKTPYALKIQSKRKLLDKRQASSAKREREVMAKLDHPFVCHLVGTFQDAASIYMVMSLIQGGELLNLIQGGGAYGGLPEIATKFYSAGILEGLTYMHRRHIVYRDLKPENVLLDSDGYPVIVDFGFCECLPSSSIGLIGGIPRTNPPPLPFSVVTDKTYTFCGTPLYLAPEIILSRGHDRGVDYWALGCLLYEMLFSRTPFFTDRVTDQKSLFKNIVRGKWNVPNDKLTDAGMDILRGMLTKRPADRLGCLAGGYRDVKQHLFFRQVNFTKLVKRQIKAPWRPEIVDPLDISHFESFVDRDDKGMKDMEPLTEDEQLVFRDF</sequence>
<evidence type="ECO:0000256" key="10">
    <source>
        <dbReference type="ARBA" id="ARBA00047298"/>
    </source>
</evidence>
<keyword evidence="9" id="KW-0142">cGMP-binding</keyword>
<dbReference type="PANTHER" id="PTHR24353">
    <property type="entry name" value="CYCLIC NUCLEOTIDE-DEPENDENT PROTEIN KINASE"/>
    <property type="match status" value="1"/>
</dbReference>
<evidence type="ECO:0000256" key="9">
    <source>
        <dbReference type="ARBA" id="ARBA00022992"/>
    </source>
</evidence>
<keyword evidence="4" id="KW-0140">cGMP</keyword>
<dbReference type="InterPro" id="IPR000719">
    <property type="entry name" value="Prot_kinase_dom"/>
</dbReference>
<dbReference type="SMART" id="SM00100">
    <property type="entry name" value="cNMP"/>
    <property type="match status" value="3"/>
</dbReference>
<protein>
    <recommendedName>
        <fullName evidence="2">cGMP-dependent protein kinase</fullName>
        <ecNumber evidence="2">2.7.11.12</ecNumber>
    </recommendedName>
</protein>
<evidence type="ECO:0000256" key="7">
    <source>
        <dbReference type="ARBA" id="ARBA00022777"/>
    </source>
</evidence>
<dbReference type="CDD" id="cd00038">
    <property type="entry name" value="CAP_ED"/>
    <property type="match status" value="3"/>
</dbReference>
<gene>
    <name evidence="15" type="ORF">THAOC_32255</name>
</gene>
<keyword evidence="5" id="KW-0808">Transferase</keyword>
<dbReference type="PANTHER" id="PTHR24353:SF143">
    <property type="entry name" value="PROTEIN KINASE DOMAIN-CONTAINING PROTEIN"/>
    <property type="match status" value="1"/>
</dbReference>
<dbReference type="SUPFAM" id="SSF56112">
    <property type="entry name" value="Protein kinase-like (PK-like)"/>
    <property type="match status" value="1"/>
</dbReference>
<dbReference type="GO" id="GO:0004692">
    <property type="term" value="F:cGMP-dependent protein kinase activity"/>
    <property type="evidence" value="ECO:0007669"/>
    <property type="project" value="UniProtKB-EC"/>
</dbReference>
<dbReference type="SMART" id="SM00220">
    <property type="entry name" value="S_TKc"/>
    <property type="match status" value="1"/>
</dbReference>
<dbReference type="SUPFAM" id="SSF51206">
    <property type="entry name" value="cAMP-binding domain-like"/>
    <property type="match status" value="3"/>
</dbReference>
<reference evidence="15 16" key="1">
    <citation type="journal article" date="2012" name="Genome Biol.">
        <title>Genome and low-iron response of an oceanic diatom adapted to chronic iron limitation.</title>
        <authorList>
            <person name="Lommer M."/>
            <person name="Specht M."/>
            <person name="Roy A.S."/>
            <person name="Kraemer L."/>
            <person name="Andreson R."/>
            <person name="Gutowska M.A."/>
            <person name="Wolf J."/>
            <person name="Bergner S.V."/>
            <person name="Schilhabel M.B."/>
            <person name="Klostermeier U.C."/>
            <person name="Beiko R.G."/>
            <person name="Rosenstiel P."/>
            <person name="Hippler M."/>
            <person name="Laroche J."/>
        </authorList>
    </citation>
    <scope>NUCLEOTIDE SEQUENCE [LARGE SCALE GENOMIC DNA]</scope>
    <source>
        <strain evidence="15 16">CCMP1005</strain>
    </source>
</reference>
<accession>K0RIZ7</accession>
<feature type="domain" description="Cyclic nucleotide-binding" evidence="13">
    <location>
        <begin position="184"/>
        <end position="290"/>
    </location>
</feature>
<dbReference type="Gene3D" id="3.30.200.20">
    <property type="entry name" value="Phosphorylase Kinase, domain 1"/>
    <property type="match status" value="1"/>
</dbReference>
<keyword evidence="3" id="KW-0723">Serine/threonine-protein kinase</keyword>
<comment type="catalytic activity">
    <reaction evidence="11">
        <text>L-seryl-[protein] + ATP = O-phospho-L-seryl-[protein] + ADP + H(+)</text>
        <dbReference type="Rhea" id="RHEA:17989"/>
        <dbReference type="Rhea" id="RHEA-COMP:9863"/>
        <dbReference type="Rhea" id="RHEA-COMP:11604"/>
        <dbReference type="ChEBI" id="CHEBI:15378"/>
        <dbReference type="ChEBI" id="CHEBI:29999"/>
        <dbReference type="ChEBI" id="CHEBI:30616"/>
        <dbReference type="ChEBI" id="CHEBI:83421"/>
        <dbReference type="ChEBI" id="CHEBI:456216"/>
        <dbReference type="EC" id="2.7.11.12"/>
    </reaction>
</comment>
<keyword evidence="16" id="KW-1185">Reference proteome</keyword>
<evidence type="ECO:0000256" key="4">
    <source>
        <dbReference type="ARBA" id="ARBA00022535"/>
    </source>
</evidence>
<evidence type="ECO:0000256" key="8">
    <source>
        <dbReference type="ARBA" id="ARBA00022840"/>
    </source>
</evidence>
<evidence type="ECO:0000256" key="11">
    <source>
        <dbReference type="ARBA" id="ARBA00047462"/>
    </source>
</evidence>
<dbReference type="Gene3D" id="1.10.510.10">
    <property type="entry name" value="Transferase(Phosphotransferase) domain 1"/>
    <property type="match status" value="1"/>
</dbReference>
<proteinExistence type="inferred from homology"/>
<dbReference type="PROSITE" id="PS50042">
    <property type="entry name" value="CNMP_BINDING_3"/>
    <property type="match status" value="3"/>
</dbReference>
<dbReference type="InterPro" id="IPR018490">
    <property type="entry name" value="cNMP-bd_dom_sf"/>
</dbReference>
<feature type="domain" description="AGC-kinase C-terminal" evidence="14">
    <location>
        <begin position="751"/>
        <end position="808"/>
    </location>
</feature>
<dbReference type="SMART" id="SM00133">
    <property type="entry name" value="S_TK_X"/>
    <property type="match status" value="1"/>
</dbReference>
<dbReference type="EC" id="2.7.11.12" evidence="2"/>
<evidence type="ECO:0000313" key="16">
    <source>
        <dbReference type="Proteomes" id="UP000266841"/>
    </source>
</evidence>
<comment type="caution">
    <text evidence="15">The sequence shown here is derived from an EMBL/GenBank/DDBJ whole genome shotgun (WGS) entry which is preliminary data.</text>
</comment>